<dbReference type="SUPFAM" id="SSF50037">
    <property type="entry name" value="C-terminal domain of transcriptional repressors"/>
    <property type="match status" value="1"/>
</dbReference>
<dbReference type="PROSITE" id="PS50944">
    <property type="entry name" value="HTH_DTXR"/>
    <property type="match status" value="1"/>
</dbReference>
<dbReference type="Gene3D" id="2.30.30.90">
    <property type="match status" value="1"/>
</dbReference>
<dbReference type="GO" id="GO:0046914">
    <property type="term" value="F:transition metal ion binding"/>
    <property type="evidence" value="ECO:0007669"/>
    <property type="project" value="InterPro"/>
</dbReference>
<dbReference type="GO" id="GO:0003677">
    <property type="term" value="F:DNA binding"/>
    <property type="evidence" value="ECO:0007669"/>
    <property type="project" value="UniProtKB-KW"/>
</dbReference>
<dbReference type="Proteomes" id="UP000186607">
    <property type="component" value="Unassembled WGS sequence"/>
</dbReference>
<dbReference type="InterPro" id="IPR036421">
    <property type="entry name" value="Fe_dep_repressor_sf"/>
</dbReference>
<dbReference type="InterPro" id="IPR001367">
    <property type="entry name" value="Fe_dep_repressor"/>
</dbReference>
<proteinExistence type="inferred from homology"/>
<evidence type="ECO:0000256" key="6">
    <source>
        <dbReference type="ARBA" id="ARBA00023004"/>
    </source>
</evidence>
<comment type="subunit">
    <text evidence="3">Homodimer.</text>
</comment>
<name>A0A1U7P2K6_9DEIO</name>
<comment type="caution">
    <text evidence="14">The sequence shown here is derived from an EMBL/GenBank/DDBJ whole genome shotgun (WGS) entry which is preliminary data.</text>
</comment>
<dbReference type="SMART" id="SM00529">
    <property type="entry name" value="HTH_DTXR"/>
    <property type="match status" value="1"/>
</dbReference>
<keyword evidence="8" id="KW-0238">DNA-binding</keyword>
<evidence type="ECO:0000313" key="14">
    <source>
        <dbReference type="EMBL" id="OLV19394.1"/>
    </source>
</evidence>
<dbReference type="Pfam" id="PF01325">
    <property type="entry name" value="Fe_dep_repress"/>
    <property type="match status" value="1"/>
</dbReference>
<keyword evidence="6" id="KW-0408">Iron</keyword>
<evidence type="ECO:0000259" key="13">
    <source>
        <dbReference type="PROSITE" id="PS50944"/>
    </source>
</evidence>
<dbReference type="PANTHER" id="PTHR33238:SF11">
    <property type="entry name" value="TRANSCRIPTIONAL REGULATOR MNTR"/>
    <property type="match status" value="1"/>
</dbReference>
<dbReference type="InterPro" id="IPR022689">
    <property type="entry name" value="Iron_dep_repressor"/>
</dbReference>
<keyword evidence="15" id="KW-1185">Reference proteome</keyword>
<dbReference type="SUPFAM" id="SSF46785">
    <property type="entry name" value="Winged helix' DNA-binding domain"/>
    <property type="match status" value="1"/>
</dbReference>
<sequence>MVPARYTVAMTARAPLSRSAEDYLKQLYMLGHSDKAPGKGSQKFSTQKVSTQALADALEVAPASVTGMLRKLTEQGLVSHAPYQGAALTAEGERVALEVLRHHRLLELFLHRALGVPLDEVHEEAERLEHALSERLEARIAAWLGDPTHDPHGDPIPTLEGDLPARAERRLSQLAAGDSGVVARVPDADAAQLRALVGAGLTPGAQVVVDAVDIALGTLGMRVGGKALTLSLSVAAQVGVHAHATDTAK</sequence>
<dbReference type="InterPro" id="IPR050536">
    <property type="entry name" value="DtxR_MntR_Metal-Reg"/>
</dbReference>
<dbReference type="EMBL" id="MSTI01000035">
    <property type="protein sequence ID" value="OLV19394.1"/>
    <property type="molecule type" value="Genomic_DNA"/>
</dbReference>
<accession>A0A1U7P2K6</accession>
<dbReference type="Gene3D" id="1.10.10.10">
    <property type="entry name" value="Winged helix-like DNA-binding domain superfamily/Winged helix DNA-binding domain"/>
    <property type="match status" value="1"/>
</dbReference>
<comment type="subcellular location">
    <subcellularLocation>
        <location evidence="1">Cytoplasm</location>
    </subcellularLocation>
</comment>
<evidence type="ECO:0000256" key="3">
    <source>
        <dbReference type="ARBA" id="ARBA00011738"/>
    </source>
</evidence>
<keyword evidence="5" id="KW-0678">Repressor</keyword>
<evidence type="ECO:0000256" key="12">
    <source>
        <dbReference type="ARBA" id="ARBA00032593"/>
    </source>
</evidence>
<evidence type="ECO:0000256" key="9">
    <source>
        <dbReference type="ARBA" id="ARBA00023159"/>
    </source>
</evidence>
<evidence type="ECO:0000256" key="5">
    <source>
        <dbReference type="ARBA" id="ARBA00022491"/>
    </source>
</evidence>
<keyword evidence="9" id="KW-0010">Activator</keyword>
<gene>
    <name evidence="14" type="ORF">BOO71_0002938</name>
</gene>
<keyword evidence="7" id="KW-0805">Transcription regulation</keyword>
<dbReference type="eggNOG" id="COG1321">
    <property type="taxonomic scope" value="Bacteria"/>
</dbReference>
<evidence type="ECO:0000256" key="11">
    <source>
        <dbReference type="ARBA" id="ARBA00023211"/>
    </source>
</evidence>
<dbReference type="Pfam" id="PF02742">
    <property type="entry name" value="Fe_dep_repr_C"/>
    <property type="match status" value="1"/>
</dbReference>
<keyword evidence="11" id="KW-0464">Manganese</keyword>
<evidence type="ECO:0000256" key="8">
    <source>
        <dbReference type="ARBA" id="ARBA00023125"/>
    </source>
</evidence>
<dbReference type="SMART" id="SM00899">
    <property type="entry name" value="FeoA"/>
    <property type="match status" value="1"/>
</dbReference>
<dbReference type="Pfam" id="PF04023">
    <property type="entry name" value="FeoA"/>
    <property type="match status" value="1"/>
</dbReference>
<dbReference type="InterPro" id="IPR008988">
    <property type="entry name" value="Transcriptional_repressor_C"/>
</dbReference>
<comment type="similarity">
    <text evidence="2">Belongs to the DtxR/MntR family.</text>
</comment>
<evidence type="ECO:0000256" key="7">
    <source>
        <dbReference type="ARBA" id="ARBA00023015"/>
    </source>
</evidence>
<dbReference type="SUPFAM" id="SSF47979">
    <property type="entry name" value="Iron-dependent repressor protein, dimerization domain"/>
    <property type="match status" value="1"/>
</dbReference>
<dbReference type="InterPro" id="IPR036390">
    <property type="entry name" value="WH_DNA-bd_sf"/>
</dbReference>
<dbReference type="GO" id="GO:0003700">
    <property type="term" value="F:DNA-binding transcription factor activity"/>
    <property type="evidence" value="ECO:0007669"/>
    <property type="project" value="InterPro"/>
</dbReference>
<evidence type="ECO:0000256" key="4">
    <source>
        <dbReference type="ARBA" id="ARBA00022490"/>
    </source>
</evidence>
<dbReference type="InterPro" id="IPR038157">
    <property type="entry name" value="FeoA_core_dom"/>
</dbReference>
<dbReference type="STRING" id="249408.BOO71_0002938"/>
<keyword evidence="10" id="KW-0804">Transcription</keyword>
<organism evidence="14 15">
    <name type="scientific">Deinococcus marmoris</name>
    <dbReference type="NCBI Taxonomy" id="249408"/>
    <lineage>
        <taxon>Bacteria</taxon>
        <taxon>Thermotogati</taxon>
        <taxon>Deinococcota</taxon>
        <taxon>Deinococci</taxon>
        <taxon>Deinococcales</taxon>
        <taxon>Deinococcaceae</taxon>
        <taxon>Deinococcus</taxon>
    </lineage>
</organism>
<reference evidence="14 15" key="1">
    <citation type="submission" date="2017-01" db="EMBL/GenBank/DDBJ databases">
        <title>Genome Analysis of Deinococcus marmoris KOPRI26562.</title>
        <authorList>
            <person name="Kim J.H."/>
            <person name="Oh H.-M."/>
        </authorList>
    </citation>
    <scope>NUCLEOTIDE SEQUENCE [LARGE SCALE GENOMIC DNA]</scope>
    <source>
        <strain evidence="14 15">KOPRI26562</strain>
    </source>
</reference>
<dbReference type="InterPro" id="IPR022687">
    <property type="entry name" value="HTH_DTXR"/>
</dbReference>
<dbReference type="InterPro" id="IPR036388">
    <property type="entry name" value="WH-like_DNA-bd_sf"/>
</dbReference>
<evidence type="ECO:0000313" key="15">
    <source>
        <dbReference type="Proteomes" id="UP000186607"/>
    </source>
</evidence>
<dbReference type="GO" id="GO:0046983">
    <property type="term" value="F:protein dimerization activity"/>
    <property type="evidence" value="ECO:0007669"/>
    <property type="project" value="InterPro"/>
</dbReference>
<dbReference type="PANTHER" id="PTHR33238">
    <property type="entry name" value="IRON (METAL) DEPENDENT REPRESSOR, DTXR FAMILY"/>
    <property type="match status" value="1"/>
</dbReference>
<evidence type="ECO:0000256" key="1">
    <source>
        <dbReference type="ARBA" id="ARBA00004496"/>
    </source>
</evidence>
<dbReference type="AlphaFoldDB" id="A0A1U7P2K6"/>
<dbReference type="InterPro" id="IPR007167">
    <property type="entry name" value="Fe-transptr_FeoA-like"/>
</dbReference>
<evidence type="ECO:0000256" key="2">
    <source>
        <dbReference type="ARBA" id="ARBA00007871"/>
    </source>
</evidence>
<dbReference type="FunFam" id="1.10.60.10:FF:000004">
    <property type="entry name" value="DtxR family transcriptional regulator"/>
    <property type="match status" value="1"/>
</dbReference>
<protein>
    <recommendedName>
        <fullName evidence="12">Manganese transport regulator</fullName>
    </recommendedName>
</protein>
<feature type="domain" description="HTH dtxR-type" evidence="13">
    <location>
        <begin position="16"/>
        <end position="89"/>
    </location>
</feature>
<dbReference type="GO" id="GO:0005737">
    <property type="term" value="C:cytoplasm"/>
    <property type="evidence" value="ECO:0007669"/>
    <property type="project" value="UniProtKB-SubCell"/>
</dbReference>
<dbReference type="Gene3D" id="1.10.60.10">
    <property type="entry name" value="Iron dependent repressor, metal binding and dimerisation domain"/>
    <property type="match status" value="1"/>
</dbReference>
<keyword evidence="4" id="KW-0963">Cytoplasm</keyword>
<evidence type="ECO:0000256" key="10">
    <source>
        <dbReference type="ARBA" id="ARBA00023163"/>
    </source>
</evidence>